<protein>
    <recommendedName>
        <fullName evidence="4">DUF3072 domain-containing protein</fullName>
    </recommendedName>
</protein>
<feature type="compositionally biased region" description="Low complexity" evidence="1">
    <location>
        <begin position="37"/>
        <end position="55"/>
    </location>
</feature>
<accession>A0ABN2B6F5</accession>
<comment type="caution">
    <text evidence="2">The sequence shown here is derived from an EMBL/GenBank/DDBJ whole genome shotgun (WGS) entry which is preliminary data.</text>
</comment>
<evidence type="ECO:0008006" key="4">
    <source>
        <dbReference type="Google" id="ProtNLM"/>
    </source>
</evidence>
<evidence type="ECO:0000256" key="1">
    <source>
        <dbReference type="SAM" id="MobiDB-lite"/>
    </source>
</evidence>
<evidence type="ECO:0000313" key="3">
    <source>
        <dbReference type="Proteomes" id="UP001501288"/>
    </source>
</evidence>
<keyword evidence="3" id="KW-1185">Reference proteome</keyword>
<dbReference type="Pfam" id="PF11272">
    <property type="entry name" value="DUF3072"/>
    <property type="match status" value="1"/>
</dbReference>
<proteinExistence type="predicted"/>
<organism evidence="2 3">
    <name type="scientific">Dermacoccus barathri</name>
    <dbReference type="NCBI Taxonomy" id="322601"/>
    <lineage>
        <taxon>Bacteria</taxon>
        <taxon>Bacillati</taxon>
        <taxon>Actinomycetota</taxon>
        <taxon>Actinomycetes</taxon>
        <taxon>Micrococcales</taxon>
        <taxon>Dermacoccaceae</taxon>
        <taxon>Dermacoccus</taxon>
    </lineage>
</organism>
<sequence length="130" mass="13683">MTPPVKSLGGCRLSEDVASVAAMTDMNAPEPPRDPDSAAAQDAAASSQQSNAQNSEEMIGATPGSDAGRDDALQRDPQEWATGDEPMTEAQKSYLDTLAKEAGEQLPANLTKAEASEHIDRLQGKSNRVD</sequence>
<name>A0ABN2B6F5_9MICO</name>
<reference evidence="2 3" key="1">
    <citation type="journal article" date="2019" name="Int. J. Syst. Evol. Microbiol.">
        <title>The Global Catalogue of Microorganisms (GCM) 10K type strain sequencing project: providing services to taxonomists for standard genome sequencing and annotation.</title>
        <authorList>
            <consortium name="The Broad Institute Genomics Platform"/>
            <consortium name="The Broad Institute Genome Sequencing Center for Infectious Disease"/>
            <person name="Wu L."/>
            <person name="Ma J."/>
        </authorList>
    </citation>
    <scope>NUCLEOTIDE SEQUENCE [LARGE SCALE GENOMIC DNA]</scope>
    <source>
        <strain evidence="2 3">JCM 14588</strain>
    </source>
</reference>
<dbReference type="InterPro" id="IPR021425">
    <property type="entry name" value="DUF3072"/>
</dbReference>
<evidence type="ECO:0000313" key="2">
    <source>
        <dbReference type="EMBL" id="GAA1534720.1"/>
    </source>
</evidence>
<feature type="compositionally biased region" description="Basic and acidic residues" evidence="1">
    <location>
        <begin position="67"/>
        <end position="78"/>
    </location>
</feature>
<feature type="compositionally biased region" description="Basic and acidic residues" evidence="1">
    <location>
        <begin position="114"/>
        <end position="130"/>
    </location>
</feature>
<gene>
    <name evidence="2" type="ORF">GCM10009762_06220</name>
</gene>
<feature type="region of interest" description="Disordered" evidence="1">
    <location>
        <begin position="20"/>
        <end position="130"/>
    </location>
</feature>
<dbReference type="Proteomes" id="UP001501288">
    <property type="component" value="Unassembled WGS sequence"/>
</dbReference>
<dbReference type="EMBL" id="BAAANV010000016">
    <property type="protein sequence ID" value="GAA1534720.1"/>
    <property type="molecule type" value="Genomic_DNA"/>
</dbReference>